<comment type="caution">
    <text evidence="8">The sequence shown here is derived from an EMBL/GenBank/DDBJ whole genome shotgun (WGS) entry which is preliminary data.</text>
</comment>
<evidence type="ECO:0000313" key="9">
    <source>
        <dbReference type="Proteomes" id="UP000550729"/>
    </source>
</evidence>
<dbReference type="GO" id="GO:0004499">
    <property type="term" value="F:N,N-dimethylaniline monooxygenase activity"/>
    <property type="evidence" value="ECO:0007669"/>
    <property type="project" value="InterPro"/>
</dbReference>
<dbReference type="PANTHER" id="PTHR43098:SF3">
    <property type="entry name" value="L-ORNITHINE N(5)-MONOOXYGENASE-RELATED"/>
    <property type="match status" value="1"/>
</dbReference>
<dbReference type="InterPro" id="IPR036188">
    <property type="entry name" value="FAD/NAD-bd_sf"/>
</dbReference>
<dbReference type="GO" id="GO:0050660">
    <property type="term" value="F:flavin adenine dinucleotide binding"/>
    <property type="evidence" value="ECO:0007669"/>
    <property type="project" value="InterPro"/>
</dbReference>
<dbReference type="AlphaFoldDB" id="A0A848L1D1"/>
<dbReference type="InterPro" id="IPR050775">
    <property type="entry name" value="FAD-binding_Monooxygenases"/>
</dbReference>
<evidence type="ECO:0000256" key="3">
    <source>
        <dbReference type="ARBA" id="ARBA00022630"/>
    </source>
</evidence>
<name>A0A848L1D1_9ACTN</name>
<keyword evidence="9" id="KW-1185">Reference proteome</keyword>
<keyword evidence="6" id="KW-0560">Oxidoreductase</keyword>
<evidence type="ECO:0000256" key="5">
    <source>
        <dbReference type="ARBA" id="ARBA00022857"/>
    </source>
</evidence>
<comment type="similarity">
    <text evidence="2">Belongs to the FAD-binding monooxygenase family.</text>
</comment>
<dbReference type="EMBL" id="JABBNB010000039">
    <property type="protein sequence ID" value="NMO04684.1"/>
    <property type="molecule type" value="Genomic_DNA"/>
</dbReference>
<evidence type="ECO:0000256" key="6">
    <source>
        <dbReference type="ARBA" id="ARBA00023002"/>
    </source>
</evidence>
<evidence type="ECO:0000256" key="1">
    <source>
        <dbReference type="ARBA" id="ARBA00001974"/>
    </source>
</evidence>
<dbReference type="GO" id="GO:0050661">
    <property type="term" value="F:NADP binding"/>
    <property type="evidence" value="ECO:0007669"/>
    <property type="project" value="InterPro"/>
</dbReference>
<comment type="cofactor">
    <cofactor evidence="1">
        <name>FAD</name>
        <dbReference type="ChEBI" id="CHEBI:57692"/>
    </cofactor>
</comment>
<gene>
    <name evidence="8" type="ORF">HH308_26025</name>
</gene>
<accession>A0A848L1D1</accession>
<protein>
    <submittedName>
        <fullName evidence="8">NAD(P)/FAD-dependent oxidoreductase</fullName>
    </submittedName>
</protein>
<evidence type="ECO:0000313" key="8">
    <source>
        <dbReference type="EMBL" id="NMO04684.1"/>
    </source>
</evidence>
<dbReference type="InterPro" id="IPR020946">
    <property type="entry name" value="Flavin_mOase-like"/>
</dbReference>
<dbReference type="Gene3D" id="3.50.50.60">
    <property type="entry name" value="FAD/NAD(P)-binding domain"/>
    <property type="match status" value="2"/>
</dbReference>
<keyword evidence="7" id="KW-0503">Monooxygenase</keyword>
<dbReference type="Pfam" id="PF00743">
    <property type="entry name" value="FMO-like"/>
    <property type="match status" value="1"/>
</dbReference>
<evidence type="ECO:0000256" key="7">
    <source>
        <dbReference type="ARBA" id="ARBA00023033"/>
    </source>
</evidence>
<evidence type="ECO:0000256" key="4">
    <source>
        <dbReference type="ARBA" id="ARBA00022827"/>
    </source>
</evidence>
<dbReference type="PANTHER" id="PTHR43098">
    <property type="entry name" value="L-ORNITHINE N(5)-MONOOXYGENASE-RELATED"/>
    <property type="match status" value="1"/>
</dbReference>
<dbReference type="RefSeq" id="WP_170197189.1">
    <property type="nucleotide sequence ID" value="NZ_JABBNB010000039.1"/>
</dbReference>
<organism evidence="8 9">
    <name type="scientific">Gordonia asplenii</name>
    <dbReference type="NCBI Taxonomy" id="2725283"/>
    <lineage>
        <taxon>Bacteria</taxon>
        <taxon>Bacillati</taxon>
        <taxon>Actinomycetota</taxon>
        <taxon>Actinomycetes</taxon>
        <taxon>Mycobacteriales</taxon>
        <taxon>Gordoniaceae</taxon>
        <taxon>Gordonia</taxon>
    </lineage>
</organism>
<sequence>MTQFNEQADVDVVVVGTGFVGIYATHYLRDQLGLAVRTFEAGSDVGGTWFWNRYPGARCDIESAHYSYSFSEELQSEWKWSERYAAQPEILAYLNHVADKFDIRRSVQFNTRITSMVWDDAASVWHVGTDAGETTTARFIVSGAGNLSIPKKPEFPGIDNFKGQLISTHRWPHEPVDLAGKRVGIIGTGASGIQVIQTIASEVGHLTVFQRTPNFACPLRNRPVSEAEHEERVKNYPDIREGALHNFMGIVSDEPGESAKAAGEEERKAAYDRMYYDVGGFHILVGTYGDLLFDKESNDTLAEYLREQIAKRVEDPSVAAMLTPHDHPFGTKRAPMETNYFEVYNRDNVTLVDVRANPIQEVTEKGVRVGDTEYEFDVLISAMGFNFSTGALLEMGVVGRNGLTLNEKWADGPETYLGIASHGFPNFFMITGPQSHVALTNNPLAIEDHVNFASETIRYLVDNDIDTIEPTAESETEWVETVRTLADATLFPLAKSFFMGANIPGKPISPLMYLGGSPTYRALCYEIAADNYRGFALQRATVNS</sequence>
<dbReference type="Proteomes" id="UP000550729">
    <property type="component" value="Unassembled WGS sequence"/>
</dbReference>
<keyword evidence="4" id="KW-0274">FAD</keyword>
<dbReference type="SUPFAM" id="SSF51905">
    <property type="entry name" value="FAD/NAD(P)-binding domain"/>
    <property type="match status" value="2"/>
</dbReference>
<keyword evidence="3" id="KW-0285">Flavoprotein</keyword>
<reference evidence="8 9" key="1">
    <citation type="submission" date="2020-04" db="EMBL/GenBank/DDBJ databases">
        <title>Gordonia sp. nov. TBRC 11910.</title>
        <authorList>
            <person name="Suriyachadkun C."/>
        </authorList>
    </citation>
    <scope>NUCLEOTIDE SEQUENCE [LARGE SCALE GENOMIC DNA]</scope>
    <source>
        <strain evidence="8 9">TBRC 11910</strain>
    </source>
</reference>
<evidence type="ECO:0000256" key="2">
    <source>
        <dbReference type="ARBA" id="ARBA00010139"/>
    </source>
</evidence>
<keyword evidence="5" id="KW-0521">NADP</keyword>
<proteinExistence type="inferred from homology"/>